<comment type="caution">
    <text evidence="2">The sequence shown here is derived from an EMBL/GenBank/DDBJ whole genome shotgun (WGS) entry which is preliminary data.</text>
</comment>
<dbReference type="InterPro" id="IPR029044">
    <property type="entry name" value="Nucleotide-diphossugar_trans"/>
</dbReference>
<dbReference type="CDD" id="cd02511">
    <property type="entry name" value="Beta4Glucosyltransferase"/>
    <property type="match status" value="1"/>
</dbReference>
<dbReference type="Gene3D" id="1.25.40.10">
    <property type="entry name" value="Tetratricopeptide repeat domain"/>
    <property type="match status" value="1"/>
</dbReference>
<dbReference type="InterPro" id="IPR011990">
    <property type="entry name" value="TPR-like_helical_dom_sf"/>
</dbReference>
<dbReference type="RefSeq" id="WP_203936006.1">
    <property type="nucleotide sequence ID" value="NZ_BAAAGJ010000024.1"/>
</dbReference>
<evidence type="ECO:0000313" key="3">
    <source>
        <dbReference type="Proteomes" id="UP000652013"/>
    </source>
</evidence>
<feature type="domain" description="Glycosyltransferase 2-like" evidence="1">
    <location>
        <begin position="7"/>
        <end position="132"/>
    </location>
</feature>
<dbReference type="SUPFAM" id="SSF53448">
    <property type="entry name" value="Nucleotide-diphospho-sugar transferases"/>
    <property type="match status" value="2"/>
</dbReference>
<dbReference type="EMBL" id="BOOY01000001">
    <property type="protein sequence ID" value="GIJ00654.1"/>
    <property type="molecule type" value="Genomic_DNA"/>
</dbReference>
<proteinExistence type="predicted"/>
<dbReference type="Gene3D" id="3.90.550.10">
    <property type="entry name" value="Spore Coat Polysaccharide Biosynthesis Protein SpsA, Chain A"/>
    <property type="match status" value="2"/>
</dbReference>
<dbReference type="CDD" id="cd00761">
    <property type="entry name" value="Glyco_tranf_GTA_type"/>
    <property type="match status" value="1"/>
</dbReference>
<sequence length="723" mass="78520">MSTQPLSVVVTAGGSADDFHALLESLRPGLGPRDEVVCLVPAGRDDLRRELTGHRWVRVLDDTTSDQGARWAAGLAATRHDIVALFDGDLILPGRWREPLVREFDDETVVAAGPHCYNSFGPQGGVELDDQVLSGVAVFKAYARQWWNDHRGQTTDMDRLGPVCVVVRRSALEAAGGPTLDMPYERLRELGRIVLVRSVLAAHGGGSQCGLRVPRPPGAPLLSAALIVKDEENALPASLTALNAVVDEVVVYDTGSTDRTREIAREHGATVVEGYWDDHFGDARNRGLAHCSGEWVLVVDADEVTVADADALRAALEESGESGHAVTVRTIEESGTYDFMGSRLFRGALARYSGRLHEQPLDLATGVMLVGSHLTELTVMHTGYSAATFAIKDKGDRNRRLAEKGVADQVLGPAGVVNLARSQVAAGDVESAVATAWEAMRTPQPQWAEVQLLSLAIRGEVQLQRLAEARRGLDRLREIATREVTVQNMEIHVLYGEKRFQEALDLMAVFPERARDDLNQVHGLSHLTSMQVGALRELGRPDEAADMLRAALRRGEFPLPLVGLAQVLEEGGSSVAEVAELMPQDRLRWLLHQAGRAEPQLAETLAEALFERYPGDSLVLGFVAWLGDRLPLMRALEWSARQRAHGFADRCPLLAIARQPDRSVGDRVLAAAMAHETFGDPAAVPLLVESLERVTAEDAGPVLERLRTLAPSVAAMMEPAAAR</sequence>
<dbReference type="Pfam" id="PF00535">
    <property type="entry name" value="Glycos_transf_2"/>
    <property type="match status" value="2"/>
</dbReference>
<organism evidence="2 3">
    <name type="scientific">Spirilliplanes yamanashiensis</name>
    <dbReference type="NCBI Taxonomy" id="42233"/>
    <lineage>
        <taxon>Bacteria</taxon>
        <taxon>Bacillati</taxon>
        <taxon>Actinomycetota</taxon>
        <taxon>Actinomycetes</taxon>
        <taxon>Micromonosporales</taxon>
        <taxon>Micromonosporaceae</taxon>
        <taxon>Spirilliplanes</taxon>
    </lineage>
</organism>
<dbReference type="PANTHER" id="PTHR43630">
    <property type="entry name" value="POLY-BETA-1,6-N-ACETYL-D-GLUCOSAMINE SYNTHASE"/>
    <property type="match status" value="1"/>
</dbReference>
<accession>A0A8J3Y383</accession>
<dbReference type="AlphaFoldDB" id="A0A8J3Y383"/>
<evidence type="ECO:0000313" key="2">
    <source>
        <dbReference type="EMBL" id="GIJ00654.1"/>
    </source>
</evidence>
<reference evidence="2" key="1">
    <citation type="submission" date="2021-01" db="EMBL/GenBank/DDBJ databases">
        <title>Whole genome shotgun sequence of Spirilliplanes yamanashiensis NBRC 15828.</title>
        <authorList>
            <person name="Komaki H."/>
            <person name="Tamura T."/>
        </authorList>
    </citation>
    <scope>NUCLEOTIDE SEQUENCE</scope>
    <source>
        <strain evidence="2">NBRC 15828</strain>
    </source>
</reference>
<keyword evidence="3" id="KW-1185">Reference proteome</keyword>
<dbReference type="PANTHER" id="PTHR43630:SF2">
    <property type="entry name" value="GLYCOSYLTRANSFERASE"/>
    <property type="match status" value="1"/>
</dbReference>
<dbReference type="InterPro" id="IPR001173">
    <property type="entry name" value="Glyco_trans_2-like"/>
</dbReference>
<dbReference type="Proteomes" id="UP000652013">
    <property type="component" value="Unassembled WGS sequence"/>
</dbReference>
<gene>
    <name evidence="2" type="ORF">Sya03_00060</name>
</gene>
<evidence type="ECO:0000259" key="1">
    <source>
        <dbReference type="Pfam" id="PF00535"/>
    </source>
</evidence>
<protein>
    <recommendedName>
        <fullName evidence="1">Glycosyltransferase 2-like domain-containing protein</fullName>
    </recommendedName>
</protein>
<name>A0A8J3Y383_9ACTN</name>
<feature type="domain" description="Glycosyltransferase 2-like" evidence="1">
    <location>
        <begin position="225"/>
        <end position="342"/>
    </location>
</feature>